<protein>
    <recommendedName>
        <fullName evidence="7">BHLH domain-containing protein</fullName>
    </recommendedName>
</protein>
<dbReference type="Proteomes" id="UP000467840">
    <property type="component" value="Chromosome 15"/>
</dbReference>
<evidence type="ECO:0000256" key="5">
    <source>
        <dbReference type="ARBA" id="ARBA00023242"/>
    </source>
</evidence>
<dbReference type="GO" id="GO:0003677">
    <property type="term" value="F:DNA binding"/>
    <property type="evidence" value="ECO:0007669"/>
    <property type="project" value="UniProtKB-KW"/>
</dbReference>
<dbReference type="InterPro" id="IPR011598">
    <property type="entry name" value="bHLH_dom"/>
</dbReference>
<dbReference type="AlphaFoldDB" id="A0A6A6MN22"/>
<dbReference type="GO" id="GO:0046983">
    <property type="term" value="F:protein dimerization activity"/>
    <property type="evidence" value="ECO:0007669"/>
    <property type="project" value="InterPro"/>
</dbReference>
<proteinExistence type="predicted"/>
<keyword evidence="3" id="KW-0238">DNA-binding</keyword>
<keyword evidence="9" id="KW-1185">Reference proteome</keyword>
<dbReference type="InterPro" id="IPR045239">
    <property type="entry name" value="bHLH95_bHLH"/>
</dbReference>
<gene>
    <name evidence="8" type="ORF">GH714_020730</name>
</gene>
<dbReference type="InterPro" id="IPR036638">
    <property type="entry name" value="HLH_DNA-bd_sf"/>
</dbReference>
<evidence type="ECO:0000256" key="2">
    <source>
        <dbReference type="ARBA" id="ARBA00023015"/>
    </source>
</evidence>
<accession>A0A6A6MN22</accession>
<evidence type="ECO:0000259" key="7">
    <source>
        <dbReference type="PROSITE" id="PS50888"/>
    </source>
</evidence>
<feature type="coiled-coil region" evidence="6">
    <location>
        <begin position="120"/>
        <end position="147"/>
    </location>
</feature>
<evidence type="ECO:0000256" key="1">
    <source>
        <dbReference type="ARBA" id="ARBA00004123"/>
    </source>
</evidence>
<dbReference type="CDD" id="cd11393">
    <property type="entry name" value="bHLH_AtbHLH_like"/>
    <property type="match status" value="1"/>
</dbReference>
<dbReference type="InterPro" id="IPR044658">
    <property type="entry name" value="bHLH92/bHLH041-like"/>
</dbReference>
<dbReference type="PANTHER" id="PTHR46665:SF6">
    <property type="entry name" value="TRANSCRIPTION FACTOR BHLH92"/>
    <property type="match status" value="1"/>
</dbReference>
<evidence type="ECO:0000256" key="3">
    <source>
        <dbReference type="ARBA" id="ARBA00023125"/>
    </source>
</evidence>
<dbReference type="PANTHER" id="PTHR46665">
    <property type="entry name" value="TRANSCRIPTION FACTOR BHLH041-RELATED-RELATED"/>
    <property type="match status" value="1"/>
</dbReference>
<name>A0A6A6MN22_HEVBR</name>
<evidence type="ECO:0000256" key="4">
    <source>
        <dbReference type="ARBA" id="ARBA00023163"/>
    </source>
</evidence>
<keyword evidence="5" id="KW-0539">Nucleus</keyword>
<dbReference type="EMBL" id="JAAGAX010000005">
    <property type="protein sequence ID" value="KAF2313935.1"/>
    <property type="molecule type" value="Genomic_DNA"/>
</dbReference>
<evidence type="ECO:0000256" key="6">
    <source>
        <dbReference type="SAM" id="Coils"/>
    </source>
</evidence>
<organism evidence="8 9">
    <name type="scientific">Hevea brasiliensis</name>
    <name type="common">Para rubber tree</name>
    <name type="synonym">Siphonia brasiliensis</name>
    <dbReference type="NCBI Taxonomy" id="3981"/>
    <lineage>
        <taxon>Eukaryota</taxon>
        <taxon>Viridiplantae</taxon>
        <taxon>Streptophyta</taxon>
        <taxon>Embryophyta</taxon>
        <taxon>Tracheophyta</taxon>
        <taxon>Spermatophyta</taxon>
        <taxon>Magnoliopsida</taxon>
        <taxon>eudicotyledons</taxon>
        <taxon>Gunneridae</taxon>
        <taxon>Pentapetalae</taxon>
        <taxon>rosids</taxon>
        <taxon>fabids</taxon>
        <taxon>Malpighiales</taxon>
        <taxon>Euphorbiaceae</taxon>
        <taxon>Crotonoideae</taxon>
        <taxon>Micrandreae</taxon>
        <taxon>Hevea</taxon>
    </lineage>
</organism>
<dbReference type="SMART" id="SM00353">
    <property type="entry name" value="HLH"/>
    <property type="match status" value="1"/>
</dbReference>
<dbReference type="PROSITE" id="PS50888">
    <property type="entry name" value="BHLH"/>
    <property type="match status" value="1"/>
</dbReference>
<dbReference type="SUPFAM" id="SSF47459">
    <property type="entry name" value="HLH, helix-loop-helix DNA-binding domain"/>
    <property type="match status" value="1"/>
</dbReference>
<evidence type="ECO:0000313" key="8">
    <source>
        <dbReference type="EMBL" id="KAF2313935.1"/>
    </source>
</evidence>
<keyword evidence="2" id="KW-0805">Transcription regulation</keyword>
<reference evidence="8 9" key="1">
    <citation type="journal article" date="2020" name="Mol. Plant">
        <title>The Chromosome-Based Rubber Tree Genome Provides New Insights into Spurge Genome Evolution and Rubber Biosynthesis.</title>
        <authorList>
            <person name="Liu J."/>
            <person name="Shi C."/>
            <person name="Shi C.C."/>
            <person name="Li W."/>
            <person name="Zhang Q.J."/>
            <person name="Zhang Y."/>
            <person name="Li K."/>
            <person name="Lu H.F."/>
            <person name="Shi C."/>
            <person name="Zhu S.T."/>
            <person name="Xiao Z.Y."/>
            <person name="Nan H."/>
            <person name="Yue Y."/>
            <person name="Zhu X.G."/>
            <person name="Wu Y."/>
            <person name="Hong X.N."/>
            <person name="Fan G.Y."/>
            <person name="Tong Y."/>
            <person name="Zhang D."/>
            <person name="Mao C.L."/>
            <person name="Liu Y.L."/>
            <person name="Hao S.J."/>
            <person name="Liu W.Q."/>
            <person name="Lv M.Q."/>
            <person name="Zhang H.B."/>
            <person name="Liu Y."/>
            <person name="Hu-Tang G.R."/>
            <person name="Wang J.P."/>
            <person name="Wang J.H."/>
            <person name="Sun Y.H."/>
            <person name="Ni S.B."/>
            <person name="Chen W.B."/>
            <person name="Zhang X.C."/>
            <person name="Jiao Y.N."/>
            <person name="Eichler E.E."/>
            <person name="Li G.H."/>
            <person name="Liu X."/>
            <person name="Gao L.Z."/>
        </authorList>
    </citation>
    <scope>NUCLEOTIDE SEQUENCE [LARGE SCALE GENOMIC DNA]</scope>
    <source>
        <strain evidence="9">cv. GT1</strain>
        <tissue evidence="8">Leaf</tissue>
    </source>
</reference>
<feature type="domain" description="BHLH" evidence="7">
    <location>
        <begin position="74"/>
        <end position="123"/>
    </location>
</feature>
<evidence type="ECO:0000313" key="9">
    <source>
        <dbReference type="Proteomes" id="UP000467840"/>
    </source>
</evidence>
<keyword evidence="4" id="KW-0804">Transcription</keyword>
<dbReference type="Gene3D" id="4.10.280.10">
    <property type="entry name" value="Helix-loop-helix DNA-binding domain"/>
    <property type="match status" value="1"/>
</dbReference>
<comment type="subcellular location">
    <subcellularLocation>
        <location evidence="1">Nucleus</location>
    </subcellularLocation>
</comment>
<sequence>MDLFFKELQGDAFWYEPTPLNQSAFLPYKSTPTTEISASNSGNRSNPTNMNKRMIEFMTRSWPVRTETQESESARCFRRKISERVRREKEKNGYLALHAMLPLGTKNDKNSIMQVAAKRIHELKRYKEVLKRRNHELEAKSEAMEVEYARSTKIEFKVRNASLGVDYMVEVLKCLNSLGAKIRSIKSTFSDEELVAVMDIETQISDAEVRKAVQSTLKDVGRKLLGHFAEGSMQHNV</sequence>
<comment type="caution">
    <text evidence="8">The sequence shown here is derived from an EMBL/GenBank/DDBJ whole genome shotgun (WGS) entry which is preliminary data.</text>
</comment>
<dbReference type="GO" id="GO:0005634">
    <property type="term" value="C:nucleus"/>
    <property type="evidence" value="ECO:0007669"/>
    <property type="project" value="UniProtKB-SubCell"/>
</dbReference>
<keyword evidence="6" id="KW-0175">Coiled coil</keyword>